<protein>
    <recommendedName>
        <fullName evidence="3">Phage gp6-like head-tail connector protein</fullName>
    </recommendedName>
</protein>
<comment type="caution">
    <text evidence="1">The sequence shown here is derived from an EMBL/GenBank/DDBJ whole genome shotgun (WGS) entry which is preliminary data.</text>
</comment>
<accession>A0ABN2LK49</accession>
<dbReference type="EMBL" id="BAAAOB010000002">
    <property type="protein sequence ID" value="GAA1790894.1"/>
    <property type="molecule type" value="Genomic_DNA"/>
</dbReference>
<dbReference type="Proteomes" id="UP001500851">
    <property type="component" value="Unassembled WGS sequence"/>
</dbReference>
<reference evidence="1 2" key="1">
    <citation type="journal article" date="2019" name="Int. J. Syst. Evol. Microbiol.">
        <title>The Global Catalogue of Microorganisms (GCM) 10K type strain sequencing project: providing services to taxonomists for standard genome sequencing and annotation.</title>
        <authorList>
            <consortium name="The Broad Institute Genomics Platform"/>
            <consortium name="The Broad Institute Genome Sequencing Center for Infectious Disease"/>
            <person name="Wu L."/>
            <person name="Ma J."/>
        </authorList>
    </citation>
    <scope>NUCLEOTIDE SEQUENCE [LARGE SCALE GENOMIC DNA]</scope>
    <source>
        <strain evidence="1 2">JCM 14736</strain>
    </source>
</reference>
<proteinExistence type="predicted"/>
<evidence type="ECO:0000313" key="2">
    <source>
        <dbReference type="Proteomes" id="UP001500851"/>
    </source>
</evidence>
<evidence type="ECO:0000313" key="1">
    <source>
        <dbReference type="EMBL" id="GAA1790894.1"/>
    </source>
</evidence>
<name>A0ABN2LK49_9MICO</name>
<dbReference type="RefSeq" id="WP_344031916.1">
    <property type="nucleotide sequence ID" value="NZ_BAAAOB010000002.1"/>
</dbReference>
<evidence type="ECO:0008006" key="3">
    <source>
        <dbReference type="Google" id="ProtNLM"/>
    </source>
</evidence>
<gene>
    <name evidence="1" type="ORF">GCM10009768_19930</name>
</gene>
<keyword evidence="2" id="KW-1185">Reference proteome</keyword>
<sequence length="112" mass="12227">MATSSTTPPPATDLAWYVDAIDDDAPYAERSKHEAETLVHGFIGGENNPFGVPVAAVERAVLEVGADLYYRRLARNGITSFEGDMAPQPMRLNRDPMTAAYPFLRPFLVSGL</sequence>
<organism evidence="1 2">
    <name type="scientific">Leucobacter iarius</name>
    <dbReference type="NCBI Taxonomy" id="333963"/>
    <lineage>
        <taxon>Bacteria</taxon>
        <taxon>Bacillati</taxon>
        <taxon>Actinomycetota</taxon>
        <taxon>Actinomycetes</taxon>
        <taxon>Micrococcales</taxon>
        <taxon>Microbacteriaceae</taxon>
        <taxon>Leucobacter</taxon>
    </lineage>
</organism>